<gene>
    <name evidence="1" type="ORF">L195_g058979</name>
</gene>
<dbReference type="EMBL" id="ASHM01125884">
    <property type="protein sequence ID" value="PNX58011.1"/>
    <property type="molecule type" value="Genomic_DNA"/>
</dbReference>
<proteinExistence type="predicted"/>
<name>A0A2K3JVC4_TRIPR</name>
<evidence type="ECO:0000313" key="2">
    <source>
        <dbReference type="Proteomes" id="UP000236291"/>
    </source>
</evidence>
<evidence type="ECO:0000313" key="1">
    <source>
        <dbReference type="EMBL" id="PNX58011.1"/>
    </source>
</evidence>
<dbReference type="Proteomes" id="UP000236291">
    <property type="component" value="Unassembled WGS sequence"/>
</dbReference>
<accession>A0A2K3JVC4</accession>
<comment type="caution">
    <text evidence="1">The sequence shown here is derived from an EMBL/GenBank/DDBJ whole genome shotgun (WGS) entry which is preliminary data.</text>
</comment>
<protein>
    <submittedName>
        <fullName evidence="1">Uncharacterized protein</fullName>
    </submittedName>
</protein>
<organism evidence="1 2">
    <name type="scientific">Trifolium pratense</name>
    <name type="common">Red clover</name>
    <dbReference type="NCBI Taxonomy" id="57577"/>
    <lineage>
        <taxon>Eukaryota</taxon>
        <taxon>Viridiplantae</taxon>
        <taxon>Streptophyta</taxon>
        <taxon>Embryophyta</taxon>
        <taxon>Tracheophyta</taxon>
        <taxon>Spermatophyta</taxon>
        <taxon>Magnoliopsida</taxon>
        <taxon>eudicotyledons</taxon>
        <taxon>Gunneridae</taxon>
        <taxon>Pentapetalae</taxon>
        <taxon>rosids</taxon>
        <taxon>fabids</taxon>
        <taxon>Fabales</taxon>
        <taxon>Fabaceae</taxon>
        <taxon>Papilionoideae</taxon>
        <taxon>50 kb inversion clade</taxon>
        <taxon>NPAAA clade</taxon>
        <taxon>Hologalegina</taxon>
        <taxon>IRL clade</taxon>
        <taxon>Trifolieae</taxon>
        <taxon>Trifolium</taxon>
    </lineage>
</organism>
<sequence length="66" mass="7358">MTDPRTDAARGATYKVCIEVDRAALQEADRGFLRRGRVDFFDCNDAQFIPGIKFPGNIKVGILFHG</sequence>
<dbReference type="AlphaFoldDB" id="A0A2K3JVC4"/>
<reference evidence="1 2" key="2">
    <citation type="journal article" date="2017" name="Front. Plant Sci.">
        <title>Gene Classification and Mining of Molecular Markers Useful in Red Clover (Trifolium pratense) Breeding.</title>
        <authorList>
            <person name="Istvanek J."/>
            <person name="Dluhosova J."/>
            <person name="Dluhos P."/>
            <person name="Patkova L."/>
            <person name="Nedelnik J."/>
            <person name="Repkova J."/>
        </authorList>
    </citation>
    <scope>NUCLEOTIDE SEQUENCE [LARGE SCALE GENOMIC DNA]</scope>
    <source>
        <strain evidence="2">cv. Tatra</strain>
        <tissue evidence="1">Young leaves</tissue>
    </source>
</reference>
<reference evidence="1 2" key="1">
    <citation type="journal article" date="2014" name="Am. J. Bot.">
        <title>Genome assembly and annotation for red clover (Trifolium pratense; Fabaceae).</title>
        <authorList>
            <person name="Istvanek J."/>
            <person name="Jaros M."/>
            <person name="Krenek A."/>
            <person name="Repkova J."/>
        </authorList>
    </citation>
    <scope>NUCLEOTIDE SEQUENCE [LARGE SCALE GENOMIC DNA]</scope>
    <source>
        <strain evidence="2">cv. Tatra</strain>
        <tissue evidence="1">Young leaves</tissue>
    </source>
</reference>